<protein>
    <recommendedName>
        <fullName evidence="4">Lipoprotein</fullName>
    </recommendedName>
</protein>
<dbReference type="PROSITE" id="PS51257">
    <property type="entry name" value="PROKAR_LIPOPROTEIN"/>
    <property type="match status" value="1"/>
</dbReference>
<dbReference type="Proteomes" id="UP000006512">
    <property type="component" value="Unassembled WGS sequence"/>
</dbReference>
<proteinExistence type="predicted"/>
<evidence type="ECO:0000313" key="3">
    <source>
        <dbReference type="Proteomes" id="UP000006512"/>
    </source>
</evidence>
<name>F4QR91_9CAUL</name>
<reference evidence="3" key="1">
    <citation type="submission" date="2011-03" db="EMBL/GenBank/DDBJ databases">
        <title>Draft genome sequence of Brevundimonas diminuta.</title>
        <authorList>
            <person name="Brown P.J.B."/>
            <person name="Buechlein A."/>
            <person name="Hemmerich C."/>
            <person name="Brun Y.V."/>
        </authorList>
    </citation>
    <scope>NUCLEOTIDE SEQUENCE [LARGE SCALE GENOMIC DNA]</scope>
    <source>
        <strain evidence="3">C19</strain>
    </source>
</reference>
<keyword evidence="3" id="KW-1185">Reference proteome</keyword>
<feature type="signal peptide" evidence="1">
    <location>
        <begin position="1"/>
        <end position="23"/>
    </location>
</feature>
<feature type="chain" id="PRO_5003321057" description="Lipoprotein" evidence="1">
    <location>
        <begin position="24"/>
        <end position="151"/>
    </location>
</feature>
<evidence type="ECO:0000313" key="2">
    <source>
        <dbReference type="EMBL" id="EGF90728.1"/>
    </source>
</evidence>
<dbReference type="eggNOG" id="ENOG5032UFH">
    <property type="taxonomic scope" value="Bacteria"/>
</dbReference>
<accession>F4QR91</accession>
<dbReference type="EMBL" id="GL883079">
    <property type="protein sequence ID" value="EGF90728.1"/>
    <property type="molecule type" value="Genomic_DNA"/>
</dbReference>
<gene>
    <name evidence="2" type="ORF">ABI_37610</name>
</gene>
<keyword evidence="1" id="KW-0732">Signal</keyword>
<sequence length="151" mass="16463">MTMNWKAMAVMALAGTAAFGLTACEKRLKSPGERGVCYSVGHPASGEVKFNVIARDVPTLEHCAVQLYNVRMQRLATGTTSDWTEGSYGGSFLWANNREVRYSQHYEGPRLPFLVRAPGNRLVQPGSIVIEDEAPSGPVTVELPDNLPTKP</sequence>
<dbReference type="STRING" id="715226.ABI_37610"/>
<evidence type="ECO:0000256" key="1">
    <source>
        <dbReference type="SAM" id="SignalP"/>
    </source>
</evidence>
<organism evidence="2 3">
    <name type="scientific">Asticcacaulis biprosthecium C19</name>
    <dbReference type="NCBI Taxonomy" id="715226"/>
    <lineage>
        <taxon>Bacteria</taxon>
        <taxon>Pseudomonadati</taxon>
        <taxon>Pseudomonadota</taxon>
        <taxon>Alphaproteobacteria</taxon>
        <taxon>Caulobacterales</taxon>
        <taxon>Caulobacteraceae</taxon>
        <taxon>Asticcacaulis</taxon>
    </lineage>
</organism>
<dbReference type="HOGENOM" id="CLU_1802426_0_0_5"/>
<evidence type="ECO:0008006" key="4">
    <source>
        <dbReference type="Google" id="ProtNLM"/>
    </source>
</evidence>
<dbReference type="AlphaFoldDB" id="F4QR91"/>